<evidence type="ECO:0000256" key="1">
    <source>
        <dbReference type="SAM" id="MobiDB-lite"/>
    </source>
</evidence>
<feature type="region of interest" description="Disordered" evidence="1">
    <location>
        <begin position="196"/>
        <end position="270"/>
    </location>
</feature>
<feature type="compositionally biased region" description="Polar residues" evidence="1">
    <location>
        <begin position="227"/>
        <end position="238"/>
    </location>
</feature>
<organism evidence="4 5">
    <name type="scientific">Streptacidiphilus cavernicola</name>
    <dbReference type="NCBI Taxonomy" id="3342716"/>
    <lineage>
        <taxon>Bacteria</taxon>
        <taxon>Bacillati</taxon>
        <taxon>Actinomycetota</taxon>
        <taxon>Actinomycetes</taxon>
        <taxon>Kitasatosporales</taxon>
        <taxon>Streptomycetaceae</taxon>
        <taxon>Streptacidiphilus</taxon>
    </lineage>
</organism>
<sequence>MNRGVITFNGPDSVKRTLWWVVALVTALAVASTTGLLLVGKLARRDATSTWTSSHAISKVRINAAGGTVEVDGGPTGGTVTARQDVGWLTSRPVVNYTWDKDTLVVSVSCSGGALLGSLNCQADVRLQVPAGTAVDSVTDSGPVVVNRVSGAVNLRSRSGPLTVSDVSGPLTLSSDSGPVEGDGLRSATVAVHSSSGPQSLNFASAPQSVTADSDSGPIDVALPRNTHYQATASSRSGPASVDEGLDDPSSTGTVKVTSRSGPVDISYGS</sequence>
<keyword evidence="5" id="KW-1185">Reference proteome</keyword>
<evidence type="ECO:0000313" key="5">
    <source>
        <dbReference type="Proteomes" id="UP001592528"/>
    </source>
</evidence>
<dbReference type="RefSeq" id="WP_157623629.1">
    <property type="nucleotide sequence ID" value="NZ_JBHEZZ010000001.1"/>
</dbReference>
<keyword evidence="2" id="KW-0472">Membrane</keyword>
<feature type="compositionally biased region" description="Polar residues" evidence="1">
    <location>
        <begin position="249"/>
        <end position="261"/>
    </location>
</feature>
<evidence type="ECO:0000256" key="2">
    <source>
        <dbReference type="SAM" id="Phobius"/>
    </source>
</evidence>
<dbReference type="Proteomes" id="UP001592528">
    <property type="component" value="Unassembled WGS sequence"/>
</dbReference>
<dbReference type="EMBL" id="JBHEZZ010000001">
    <property type="protein sequence ID" value="MFC1400128.1"/>
    <property type="molecule type" value="Genomic_DNA"/>
</dbReference>
<dbReference type="InterPro" id="IPR025164">
    <property type="entry name" value="Toastrack_DUF4097"/>
</dbReference>
<feature type="compositionally biased region" description="Polar residues" evidence="1">
    <location>
        <begin position="158"/>
        <end position="177"/>
    </location>
</feature>
<keyword evidence="2" id="KW-0812">Transmembrane</keyword>
<feature type="region of interest" description="Disordered" evidence="1">
    <location>
        <begin position="158"/>
        <end position="184"/>
    </location>
</feature>
<evidence type="ECO:0000259" key="3">
    <source>
        <dbReference type="Pfam" id="PF13349"/>
    </source>
</evidence>
<feature type="transmembrane region" description="Helical" evidence="2">
    <location>
        <begin position="18"/>
        <end position="39"/>
    </location>
</feature>
<proteinExistence type="predicted"/>
<reference evidence="4 5" key="1">
    <citation type="submission" date="2024-09" db="EMBL/GenBank/DDBJ databases">
        <authorList>
            <person name="Lee S.D."/>
        </authorList>
    </citation>
    <scope>NUCLEOTIDE SEQUENCE [LARGE SCALE GENOMIC DNA]</scope>
    <source>
        <strain evidence="4 5">N1-5</strain>
    </source>
</reference>
<keyword evidence="2" id="KW-1133">Transmembrane helix</keyword>
<protein>
    <submittedName>
        <fullName evidence="4">DUF4097 family beta strand repeat-containing protein</fullName>
    </submittedName>
</protein>
<feature type="domain" description="DUF4097" evidence="3">
    <location>
        <begin position="64"/>
        <end position="248"/>
    </location>
</feature>
<gene>
    <name evidence="4" type="ORF">ACEZDJ_02360</name>
</gene>
<accession>A0ABV6UF90</accession>
<name>A0ABV6UF90_9ACTN</name>
<feature type="compositionally biased region" description="Polar residues" evidence="1">
    <location>
        <begin position="196"/>
        <end position="214"/>
    </location>
</feature>
<dbReference type="Pfam" id="PF13349">
    <property type="entry name" value="DUF4097"/>
    <property type="match status" value="1"/>
</dbReference>
<comment type="caution">
    <text evidence="4">The sequence shown here is derived from an EMBL/GenBank/DDBJ whole genome shotgun (WGS) entry which is preliminary data.</text>
</comment>
<evidence type="ECO:0000313" key="4">
    <source>
        <dbReference type="EMBL" id="MFC1400128.1"/>
    </source>
</evidence>